<name>A0A1W1HHY8_9BACT</name>
<evidence type="ECO:0000313" key="3">
    <source>
        <dbReference type="Proteomes" id="UP000191931"/>
    </source>
</evidence>
<keyword evidence="3" id="KW-1185">Reference proteome</keyword>
<protein>
    <submittedName>
        <fullName evidence="2">Putative Filamentous haemagglutinin family outer membrane protein</fullName>
    </submittedName>
</protein>
<reference evidence="2 3" key="1">
    <citation type="submission" date="2017-03" db="EMBL/GenBank/DDBJ databases">
        <authorList>
            <person name="Afonso C.L."/>
            <person name="Miller P.J."/>
            <person name="Scott M.A."/>
            <person name="Spackman E."/>
            <person name="Goraichik I."/>
            <person name="Dimitrov K.M."/>
            <person name="Suarez D.L."/>
            <person name="Swayne D.E."/>
        </authorList>
    </citation>
    <scope>NUCLEOTIDE SEQUENCE [LARGE SCALE GENOMIC DNA]</scope>
    <source>
        <strain evidence="2">PRJEB14757</strain>
    </source>
</reference>
<dbReference type="STRING" id="1246637.MTBBW1_60021"/>
<dbReference type="RefSeq" id="WP_080797925.1">
    <property type="nucleotide sequence ID" value="NZ_LT828540.1"/>
</dbReference>
<organism evidence="2 3">
    <name type="scientific">Desulfamplus magnetovallimortis</name>
    <dbReference type="NCBI Taxonomy" id="1246637"/>
    <lineage>
        <taxon>Bacteria</taxon>
        <taxon>Pseudomonadati</taxon>
        <taxon>Thermodesulfobacteriota</taxon>
        <taxon>Desulfobacteria</taxon>
        <taxon>Desulfobacterales</taxon>
        <taxon>Desulfobacteraceae</taxon>
        <taxon>Desulfamplus</taxon>
    </lineage>
</organism>
<feature type="domain" description="Filamentous haemagglutinin FhaB/tRNA nuclease CdiA-like TPS" evidence="1">
    <location>
        <begin position="48"/>
        <end position="162"/>
    </location>
</feature>
<evidence type="ECO:0000313" key="2">
    <source>
        <dbReference type="EMBL" id="SLM32121.1"/>
    </source>
</evidence>
<evidence type="ECO:0000259" key="1">
    <source>
        <dbReference type="SMART" id="SM00912"/>
    </source>
</evidence>
<dbReference type="Gene3D" id="2.160.20.10">
    <property type="entry name" value="Single-stranded right-handed beta-helix, Pectin lyase-like"/>
    <property type="match status" value="3"/>
</dbReference>
<dbReference type="OrthoDB" id="218680at2"/>
<dbReference type="EMBL" id="FWEV01000303">
    <property type="protein sequence ID" value="SLM32121.1"/>
    <property type="molecule type" value="Genomic_DNA"/>
</dbReference>
<dbReference type="InterPro" id="IPR008638">
    <property type="entry name" value="FhaB/CdiA-like_TPS"/>
</dbReference>
<dbReference type="SMART" id="SM00912">
    <property type="entry name" value="Haemagg_act"/>
    <property type="match status" value="1"/>
</dbReference>
<dbReference type="Proteomes" id="UP000191931">
    <property type="component" value="Unassembled WGS sequence"/>
</dbReference>
<proteinExistence type="predicted"/>
<accession>A0A1W1HHY8</accession>
<dbReference type="InterPro" id="IPR011050">
    <property type="entry name" value="Pectin_lyase_fold/virulence"/>
</dbReference>
<dbReference type="SUPFAM" id="SSF51126">
    <property type="entry name" value="Pectin lyase-like"/>
    <property type="match status" value="1"/>
</dbReference>
<dbReference type="InterPro" id="IPR012334">
    <property type="entry name" value="Pectin_lyas_fold"/>
</dbReference>
<gene>
    <name evidence="2" type="ORF">MTBBW1_60021</name>
</gene>
<dbReference type="NCBIfam" id="TIGR01901">
    <property type="entry name" value="adhes_NPXG"/>
    <property type="match status" value="1"/>
</dbReference>
<sequence>MQKLAFYMFWKREALSFLPGFTIKIFLFLSLFLLSLTPFVDFVNAEIATDGTTGPSTALSGPDFEIPQSLGTLSGSNLFHSFKTFSISENQSATFTGDNNISNVISRVTGGEVSTIDGLLRSQIGQADFFFINPSGIVFGPHATVDVPAAFHVSTADSLVFDDGSVFSASPGETSTLTQAAPESFGFLGQQSASIEINGTVLEFKPESTISISAGDIAIQPSEESTPSITSENGVLKIKAIGTKAGTMDFDSGATVASANSEVTNNYSGDLHMNSAEINVSGNGGGTVSIAAGNAEIINSTMESDNKGDLNSTGGIEISLKGSLDVLNGSNISCTTLADQNSGDIAISADSINIDGQGDYAGIYSTTNDGSSGNAGTITITASHGIDVMDGGQIVCDTSGEGGAGKVIINAKNITINDKNNDSFTGIACDANSILSGNAGSIDITLNDSLNLINGAKISTNSWSEGDAGKISISSGSILIDGLGQSTGIYSQANEERSKGSAGTVQITAKDIIEIKSKGRISTDSYSDDDAGSISINAENLKIDGKGYYTGISSDAATENSQASGGSVSIILSGDLEISDSGEISSNTWSLGDAGNVAISANGMIQVLNGALIISSTYSKGNAGDVVVDAGNMIIDKQESDSWTGIASACEPNAEGNGGNVQIYVNDMLNVVNGGQITSSTYSKGDAGNVFVNAGNMIIDDQESSSWTGIASACEPNAEGNGGNVQIYVNDMLNVINGGEITSSTYSKGNAGDVFVNAGNMFIDKQGNEALTGVTSRSTTSSEGNAGTVEISVYDILEIINGAEISTYTYSKGHAGDVIINAGDILIDDQGSYSWTGIASSCENNSEGNSGSIAISAKNLSIDGKGSTSGIFNQAYLGSQGDAGTININVSGLIAMTDHAYIGSDTFSIGKAGNITIKAEKITIDSLSDIQSVADYRSEGPAGSIDITSKQIELSNESEISIGSYQNLADKYFDDDLSNKSKLTIETDILSLDENSMVTSESKVNAPASPIDINAKNIVLKNNSSVNTSAYSAHGGDITIRANNILLHDGLITTSVNDSEGNGNGGDITLKGIQDGDSAHYLVMKHGVIQANTAASNASGGDINLDIKGIIIDKNYKPLSLDNPEREDYENDPLLNAIQAAAPGGRKGDININDAPKLDMSGAVANISTELAENVNLATDLCLMLGSQDASSLIYENKGLHPQWPEEPSSIFLDRRRLEPFVIINE</sequence>
<dbReference type="AlphaFoldDB" id="A0A1W1HHY8"/>
<dbReference type="Pfam" id="PF05860">
    <property type="entry name" value="TPS"/>
    <property type="match status" value="1"/>
</dbReference>